<dbReference type="PANTHER" id="PTHR30411">
    <property type="entry name" value="CYTOPLASMIC PROTEIN"/>
    <property type="match status" value="1"/>
</dbReference>
<gene>
    <name evidence="6" type="primary">ybaK</name>
    <name evidence="6" type="ORF">H8S37_02615</name>
</gene>
<dbReference type="RefSeq" id="WP_186874491.1">
    <property type="nucleotide sequence ID" value="NZ_JACOPF010000001.1"/>
</dbReference>
<dbReference type="NCBIfam" id="TIGR00011">
    <property type="entry name" value="YbaK_EbsC"/>
    <property type="match status" value="1"/>
</dbReference>
<evidence type="ECO:0000256" key="2">
    <source>
        <dbReference type="ARBA" id="ARBA00022917"/>
    </source>
</evidence>
<dbReference type="CDD" id="cd00002">
    <property type="entry name" value="YbaK_deacylase"/>
    <property type="match status" value="1"/>
</dbReference>
<sequence length="159" mass="17657">MSKKELKTNAMRILDRNKISYEYQTYDCAVFIDGITAADKAGLPRAYVYKTLVTTGKSGEYYVFVIPIEAELDLKKAARTVKEKALEMLPVKQLPAVTGYIRGGCTAIGMKKQYSTVIDTTAQKLEFLYVSGGKPGMQIKLRPVDLKETVGAQYADVIK</sequence>
<dbReference type="EMBL" id="JACOPF010000001">
    <property type="protein sequence ID" value="MBC5687831.1"/>
    <property type="molecule type" value="Genomic_DNA"/>
</dbReference>
<evidence type="ECO:0000313" key="7">
    <source>
        <dbReference type="Proteomes" id="UP000652477"/>
    </source>
</evidence>
<dbReference type="PIRSF" id="PIRSF006181">
    <property type="entry name" value="EbsC_YbaK"/>
    <property type="match status" value="1"/>
</dbReference>
<dbReference type="PANTHER" id="PTHR30411:SF0">
    <property type="entry name" value="CYS-TRNA(PRO)_CYS-TRNA(CYS) DEACYLASE YBAK"/>
    <property type="match status" value="1"/>
</dbReference>
<dbReference type="Gene3D" id="3.90.960.10">
    <property type="entry name" value="YbaK/aminoacyl-tRNA synthetase-associated domain"/>
    <property type="match status" value="1"/>
</dbReference>
<dbReference type="GO" id="GO:0006412">
    <property type="term" value="P:translation"/>
    <property type="evidence" value="ECO:0007669"/>
    <property type="project" value="UniProtKB-KW"/>
</dbReference>
<protein>
    <recommendedName>
        <fullName evidence="4">Cys-tRNA(Pro)/Cys-tRNA(Cys) deacylase</fullName>
        <ecNumber evidence="4">4.2.-.-</ecNumber>
    </recommendedName>
</protein>
<dbReference type="EC" id="4.2.-.-" evidence="4"/>
<dbReference type="Pfam" id="PF04073">
    <property type="entry name" value="tRNA_edit"/>
    <property type="match status" value="1"/>
</dbReference>
<evidence type="ECO:0000256" key="4">
    <source>
        <dbReference type="PIRNR" id="PIRNR006181"/>
    </source>
</evidence>
<dbReference type="Proteomes" id="UP000652477">
    <property type="component" value="Unassembled WGS sequence"/>
</dbReference>
<dbReference type="InterPro" id="IPR036754">
    <property type="entry name" value="YbaK/aa-tRNA-synt-asso_dom_sf"/>
</dbReference>
<organism evidence="6 7">
    <name type="scientific">Mediterraneibacter hominis</name>
    <dbReference type="NCBI Taxonomy" id="2763054"/>
    <lineage>
        <taxon>Bacteria</taxon>
        <taxon>Bacillati</taxon>
        <taxon>Bacillota</taxon>
        <taxon>Clostridia</taxon>
        <taxon>Lachnospirales</taxon>
        <taxon>Lachnospiraceae</taxon>
        <taxon>Mediterraneibacter</taxon>
    </lineage>
</organism>
<dbReference type="InterPro" id="IPR007214">
    <property type="entry name" value="YbaK/aa-tRNA-synth-assoc-dom"/>
</dbReference>
<keyword evidence="3 4" id="KW-0456">Lyase</keyword>
<evidence type="ECO:0000313" key="6">
    <source>
        <dbReference type="EMBL" id="MBC5687831.1"/>
    </source>
</evidence>
<evidence type="ECO:0000256" key="1">
    <source>
        <dbReference type="ARBA" id="ARBA00009798"/>
    </source>
</evidence>
<comment type="similarity">
    <text evidence="1 4">Belongs to the prolyl-tRNA editing family. YbaK/EbsC subfamily.</text>
</comment>
<dbReference type="SUPFAM" id="SSF55826">
    <property type="entry name" value="YbaK/ProRS associated domain"/>
    <property type="match status" value="1"/>
</dbReference>
<reference evidence="6" key="1">
    <citation type="submission" date="2020-08" db="EMBL/GenBank/DDBJ databases">
        <title>Genome public.</title>
        <authorList>
            <person name="Liu C."/>
            <person name="Sun Q."/>
        </authorList>
    </citation>
    <scope>NUCLEOTIDE SEQUENCE</scope>
    <source>
        <strain evidence="6">NSJ-55</strain>
    </source>
</reference>
<evidence type="ECO:0000256" key="3">
    <source>
        <dbReference type="ARBA" id="ARBA00023239"/>
    </source>
</evidence>
<evidence type="ECO:0000259" key="5">
    <source>
        <dbReference type="Pfam" id="PF04073"/>
    </source>
</evidence>
<feature type="domain" description="YbaK/aminoacyl-tRNA synthetase-associated" evidence="5">
    <location>
        <begin position="37"/>
        <end position="147"/>
    </location>
</feature>
<dbReference type="GO" id="GO:0016829">
    <property type="term" value="F:lyase activity"/>
    <property type="evidence" value="ECO:0007669"/>
    <property type="project" value="UniProtKB-KW"/>
</dbReference>
<dbReference type="InterPro" id="IPR004369">
    <property type="entry name" value="Prolyl-tRNA_editing_YbaK/EbsC"/>
</dbReference>
<comment type="caution">
    <text evidence="6">The sequence shown here is derived from an EMBL/GenBank/DDBJ whole genome shotgun (WGS) entry which is preliminary data.</text>
</comment>
<keyword evidence="7" id="KW-1185">Reference proteome</keyword>
<keyword evidence="2 4" id="KW-0648">Protein biosynthesis</keyword>
<proteinExistence type="inferred from homology"/>
<name>A0A923LGU3_9FIRM</name>
<dbReference type="AlphaFoldDB" id="A0A923LGU3"/>
<dbReference type="GO" id="GO:0002161">
    <property type="term" value="F:aminoacyl-tRNA deacylase activity"/>
    <property type="evidence" value="ECO:0007669"/>
    <property type="project" value="InterPro"/>
</dbReference>
<accession>A0A923LGU3</accession>